<dbReference type="Proteomes" id="UP000250347">
    <property type="component" value="Unassembled WGS sequence"/>
</dbReference>
<name>A0A329KBF2_9MYCO</name>
<evidence type="ECO:0000256" key="1">
    <source>
        <dbReference type="SAM" id="MobiDB-lite"/>
    </source>
</evidence>
<dbReference type="AlphaFoldDB" id="A0A329KBF2"/>
<feature type="transmembrane region" description="Helical" evidence="2">
    <location>
        <begin position="53"/>
        <end position="74"/>
    </location>
</feature>
<proteinExistence type="predicted"/>
<evidence type="ECO:0000313" key="3">
    <source>
        <dbReference type="EMBL" id="RAU92673.1"/>
    </source>
</evidence>
<comment type="caution">
    <text evidence="3">The sequence shown here is derived from an EMBL/GenBank/DDBJ whole genome shotgun (WGS) entry which is preliminary data.</text>
</comment>
<keyword evidence="2" id="KW-0812">Transmembrane</keyword>
<keyword evidence="2" id="KW-1133">Transmembrane helix</keyword>
<feature type="region of interest" description="Disordered" evidence="1">
    <location>
        <begin position="1"/>
        <end position="22"/>
    </location>
</feature>
<dbReference type="RefSeq" id="WP_112709618.1">
    <property type="nucleotide sequence ID" value="NZ_QMEU01000062.1"/>
</dbReference>
<gene>
    <name evidence="3" type="ORF">DQP58_17965</name>
</gene>
<sequence length="161" mass="17250">MATSQQSDSAAPGPEADPALGPGWSRDTHYPLVDYDAETSAVPRVIRVRIAPWDVICTVALLVLLAVLATATTWPTRLFGFLANVCEDETCGPVPYGLDLYIHPVVWGGLGAAITAAVVGPVVSILKGWYMSFWPVLALALVMVSSVAGSLLTMFSERYWL</sequence>
<organism evidence="3 4">
    <name type="scientific">Mycobacterium colombiense</name>
    <dbReference type="NCBI Taxonomy" id="339268"/>
    <lineage>
        <taxon>Bacteria</taxon>
        <taxon>Bacillati</taxon>
        <taxon>Actinomycetota</taxon>
        <taxon>Actinomycetes</taxon>
        <taxon>Mycobacteriales</taxon>
        <taxon>Mycobacteriaceae</taxon>
        <taxon>Mycobacterium</taxon>
        <taxon>Mycobacterium avium complex (MAC)</taxon>
    </lineage>
</organism>
<protein>
    <submittedName>
        <fullName evidence="3">Uncharacterized protein</fullName>
    </submittedName>
</protein>
<evidence type="ECO:0000313" key="4">
    <source>
        <dbReference type="Proteomes" id="UP000250347"/>
    </source>
</evidence>
<evidence type="ECO:0000256" key="2">
    <source>
        <dbReference type="SAM" id="Phobius"/>
    </source>
</evidence>
<feature type="transmembrane region" description="Helical" evidence="2">
    <location>
        <begin position="105"/>
        <end position="126"/>
    </location>
</feature>
<keyword evidence="2" id="KW-0472">Membrane</keyword>
<reference evidence="3 4" key="1">
    <citation type="submission" date="2018-06" db="EMBL/GenBank/DDBJ databases">
        <title>NTM in soil in Japan.</title>
        <authorList>
            <person name="Ohya K."/>
        </authorList>
    </citation>
    <scope>NUCLEOTIDE SEQUENCE [LARGE SCALE GENOMIC DNA]</scope>
    <source>
        <strain evidence="3 4">GF76</strain>
    </source>
</reference>
<dbReference type="EMBL" id="QMEU01000062">
    <property type="protein sequence ID" value="RAU92673.1"/>
    <property type="molecule type" value="Genomic_DNA"/>
</dbReference>
<accession>A0A329KBF2</accession>
<feature type="transmembrane region" description="Helical" evidence="2">
    <location>
        <begin position="133"/>
        <end position="155"/>
    </location>
</feature>